<keyword evidence="2" id="KW-0732">Signal</keyword>
<evidence type="ECO:0000313" key="3">
    <source>
        <dbReference type="EMBL" id="MFD2904459.1"/>
    </source>
</evidence>
<keyword evidence="1" id="KW-0175">Coiled coil</keyword>
<name>A0ABW5YVA9_9SPHI</name>
<dbReference type="Proteomes" id="UP001597509">
    <property type="component" value="Unassembled WGS sequence"/>
</dbReference>
<feature type="coiled-coil region" evidence="1">
    <location>
        <begin position="225"/>
        <end position="259"/>
    </location>
</feature>
<accession>A0ABW5YVA9</accession>
<dbReference type="EMBL" id="JBHUPE010000004">
    <property type="protein sequence ID" value="MFD2904459.1"/>
    <property type="molecule type" value="Genomic_DNA"/>
</dbReference>
<feature type="signal peptide" evidence="2">
    <location>
        <begin position="1"/>
        <end position="21"/>
    </location>
</feature>
<protein>
    <submittedName>
        <fullName evidence="3">Uncharacterized protein</fullName>
    </submittedName>
</protein>
<evidence type="ECO:0000256" key="1">
    <source>
        <dbReference type="SAM" id="Coils"/>
    </source>
</evidence>
<reference evidence="4" key="1">
    <citation type="journal article" date="2019" name="Int. J. Syst. Evol. Microbiol.">
        <title>The Global Catalogue of Microorganisms (GCM) 10K type strain sequencing project: providing services to taxonomists for standard genome sequencing and annotation.</title>
        <authorList>
            <consortium name="The Broad Institute Genomics Platform"/>
            <consortium name="The Broad Institute Genome Sequencing Center for Infectious Disease"/>
            <person name="Wu L."/>
            <person name="Ma J."/>
        </authorList>
    </citation>
    <scope>NUCLEOTIDE SEQUENCE [LARGE SCALE GENOMIC DNA]</scope>
    <source>
        <strain evidence="4">KCTC 22209</strain>
    </source>
</reference>
<comment type="caution">
    <text evidence="3">The sequence shown here is derived from an EMBL/GenBank/DDBJ whole genome shotgun (WGS) entry which is preliminary data.</text>
</comment>
<evidence type="ECO:0000313" key="4">
    <source>
        <dbReference type="Proteomes" id="UP001597509"/>
    </source>
</evidence>
<gene>
    <name evidence="3" type="ORF">ACFS6I_11020</name>
</gene>
<proteinExistence type="predicted"/>
<evidence type="ECO:0000256" key="2">
    <source>
        <dbReference type="SAM" id="SignalP"/>
    </source>
</evidence>
<keyword evidence="4" id="KW-1185">Reference proteome</keyword>
<organism evidence="3 4">
    <name type="scientific">Sphingobacterium anhuiense</name>
    <dbReference type="NCBI Taxonomy" id="493780"/>
    <lineage>
        <taxon>Bacteria</taxon>
        <taxon>Pseudomonadati</taxon>
        <taxon>Bacteroidota</taxon>
        <taxon>Sphingobacteriia</taxon>
        <taxon>Sphingobacteriales</taxon>
        <taxon>Sphingobacteriaceae</taxon>
        <taxon>Sphingobacterium</taxon>
    </lineage>
</organism>
<dbReference type="RefSeq" id="WP_380920457.1">
    <property type="nucleotide sequence ID" value="NZ_JBHUPE010000004.1"/>
</dbReference>
<feature type="chain" id="PRO_5045812389" evidence="2">
    <location>
        <begin position="22"/>
        <end position="259"/>
    </location>
</feature>
<sequence>MEPKKILALCAMAFCFYTVQAQNVFPPGGNTGIGISNPESLLHIRTNGTAAYPSKTSRGNIMQLFQADNNDLEIGVGNGINTRKAWILARHLSIPEYGEHYSTLHLQPQMDVMEFYRGVAIGYLPSSDVPYGVGLAVAGNVGIGTTTPLAKLSVNGNILATEIKIKTNIEVPDYVFDPSYQLPKLATIEDYVKKHRHLPEIPSAAEIQKEGVDLTQMNLSLLKKVEELTLHLIEKEKQLTQQEQRISEIENSLKKINNR</sequence>